<feature type="region of interest" description="Disordered" evidence="1">
    <location>
        <begin position="112"/>
        <end position="132"/>
    </location>
</feature>
<evidence type="ECO:0000256" key="1">
    <source>
        <dbReference type="SAM" id="MobiDB-lite"/>
    </source>
</evidence>
<sequence length="157" mass="16625">MIASAFTRIGGSAILIGCLFLASGCGTDDLPLGHVTGRVTCQTKPISAATILFTPIANSGSTLVGKPATSKIGPDGSFELTTYQMHDGAVLGPHRVTVVFDGQELDSMTLTEESNPEYAVRRSSPSSRKLPPCARYPQEIELEVTGAENHFDIELSN</sequence>
<gene>
    <name evidence="2" type="ORF">DSM3645_02298</name>
</gene>
<dbReference type="HOGENOM" id="CLU_113730_1_2_0"/>
<reference evidence="2 3" key="1">
    <citation type="submission" date="2006-02" db="EMBL/GenBank/DDBJ databases">
        <authorList>
            <person name="Amann R."/>
            <person name="Ferriera S."/>
            <person name="Johnson J."/>
            <person name="Kravitz S."/>
            <person name="Halpern A."/>
            <person name="Remington K."/>
            <person name="Beeson K."/>
            <person name="Tran B."/>
            <person name="Rogers Y.-H."/>
            <person name="Friedman R."/>
            <person name="Venter J.C."/>
        </authorList>
    </citation>
    <scope>NUCLEOTIDE SEQUENCE [LARGE SCALE GENOMIC DNA]</scope>
    <source>
        <strain evidence="2 3">DSM 3645</strain>
    </source>
</reference>
<evidence type="ECO:0008006" key="4">
    <source>
        <dbReference type="Google" id="ProtNLM"/>
    </source>
</evidence>
<dbReference type="EMBL" id="AANZ01000014">
    <property type="protein sequence ID" value="EAQ79269.1"/>
    <property type="molecule type" value="Genomic_DNA"/>
</dbReference>
<evidence type="ECO:0000313" key="2">
    <source>
        <dbReference type="EMBL" id="EAQ79269.1"/>
    </source>
</evidence>
<organism evidence="2 3">
    <name type="scientific">Blastopirellula marina DSM 3645</name>
    <dbReference type="NCBI Taxonomy" id="314230"/>
    <lineage>
        <taxon>Bacteria</taxon>
        <taxon>Pseudomonadati</taxon>
        <taxon>Planctomycetota</taxon>
        <taxon>Planctomycetia</taxon>
        <taxon>Pirellulales</taxon>
        <taxon>Pirellulaceae</taxon>
        <taxon>Blastopirellula</taxon>
    </lineage>
</organism>
<evidence type="ECO:0000313" key="3">
    <source>
        <dbReference type="Proteomes" id="UP000004358"/>
    </source>
</evidence>
<dbReference type="AlphaFoldDB" id="A3ZVC3"/>
<dbReference type="OrthoDB" id="287810at2"/>
<comment type="caution">
    <text evidence="2">The sequence shown here is derived from an EMBL/GenBank/DDBJ whole genome shotgun (WGS) entry which is preliminary data.</text>
</comment>
<name>A3ZVC3_9BACT</name>
<dbReference type="Proteomes" id="UP000004358">
    <property type="component" value="Unassembled WGS sequence"/>
</dbReference>
<protein>
    <recommendedName>
        <fullName evidence="4">Carboxypeptidase regulatory-like domain-containing protein</fullName>
    </recommendedName>
</protein>
<accession>A3ZVC3</accession>
<proteinExistence type="predicted"/>
<feature type="compositionally biased region" description="Low complexity" evidence="1">
    <location>
        <begin position="121"/>
        <end position="132"/>
    </location>
</feature>
<dbReference type="RefSeq" id="WP_002654054.1">
    <property type="nucleotide sequence ID" value="NZ_CH672377.1"/>
</dbReference>
<dbReference type="STRING" id="314230.DSM3645_02298"/>